<feature type="compositionally biased region" description="Polar residues" evidence="1">
    <location>
        <begin position="133"/>
        <end position="152"/>
    </location>
</feature>
<accession>A0A504YVC8</accession>
<protein>
    <recommendedName>
        <fullName evidence="2">CBM21 domain-containing protein</fullName>
    </recommendedName>
</protein>
<comment type="caution">
    <text evidence="3">The sequence shown here is derived from an EMBL/GenBank/DDBJ whole genome shotgun (WGS) entry which is preliminary data.</text>
</comment>
<dbReference type="PROSITE" id="PS51159">
    <property type="entry name" value="CBM21"/>
    <property type="match status" value="1"/>
</dbReference>
<dbReference type="PANTHER" id="PTHR12307:SF48">
    <property type="entry name" value="PROTEIN PHOSPHATASE 1 REGULATORY SUBUNIT"/>
    <property type="match status" value="1"/>
</dbReference>
<reference evidence="3 4" key="1">
    <citation type="submission" date="2019-04" db="EMBL/GenBank/DDBJ databases">
        <title>Annotation for the trematode Fasciola gigantica.</title>
        <authorList>
            <person name="Choi Y.-J."/>
        </authorList>
    </citation>
    <scope>NUCLEOTIDE SEQUENCE [LARGE SCALE GENOMIC DNA]</scope>
    <source>
        <strain evidence="3">Uganda_cow_1</strain>
    </source>
</reference>
<sequence length="746" mass="84178">MAATVGIRSGLSRHWTGSLLELNCSSTESLNDYQDSVENPFCVHWRADFTNGVENLHNLNGNGYVCLTHEEDVDGYVCSKDDMTRFEERENSGTTDLTNNQIFRLRQLISLLHRNFHHRYGKSSRKLPEKLTRSSFSTGEFNRSSDNSESTKTTNQHFIQSFGRSSFLSHDQKLIHALFDANLECLFPNETSFRLLTKSKRRHCSSEGDLTFVNSTTNASSSVQGESLFNSNSHLTSSAMKSATTEENSGDLASDNSSKTLIDINDSVVRTEKGKIESETSLADQSLTDAVHVALRKFDTMGDRFECHTETPQDEADLRGSLTFFGEDESTQPKGGALTDPIKISHPDSIPHFVQTTLDAKDNSSNGVVSHPRLTKSELSSPQVRKLELQGSSMSGSSGRLVKTVSFADEVGQSLTEVFLFRKTEEESFIPEYDDELDAPFISILRRPTASSFGRFTRSRNKRGFDEYLTFPYQQQTSGDTLSDTNHNNALNKTPEKSRYLWFLGFTQPAAQYYEFRQRVENGCVSLENITLNQPEEYSQQQLYQQHHQQKWSPGNPTTSSRTCLPYLSGTIKVKNVHFDKKVWLRLTTNSWITFADFPAVYNAQLSSGSSHTPSRFDTFTFQIGASDYPPEIENPKRIEFAIRYCTGPDSSCGEFWDNNEGGNYVIERRRVESTWSSPTNSSPLLLTKLDNSYSGCSDYSTHESNSKGASTCNPYTVDYRPNFTGISSFTDYRAWEHYASESIYY</sequence>
<dbReference type="GO" id="GO:0008157">
    <property type="term" value="F:protein phosphatase 1 binding"/>
    <property type="evidence" value="ECO:0007669"/>
    <property type="project" value="TreeGrafter"/>
</dbReference>
<dbReference type="PANTHER" id="PTHR12307">
    <property type="entry name" value="PROTEIN PHOSPHATASE 1 REGULATORY SUBUNIT"/>
    <property type="match status" value="1"/>
</dbReference>
<organism evidence="3 4">
    <name type="scientific">Fasciola gigantica</name>
    <name type="common">Giant liver fluke</name>
    <dbReference type="NCBI Taxonomy" id="46835"/>
    <lineage>
        <taxon>Eukaryota</taxon>
        <taxon>Metazoa</taxon>
        <taxon>Spiralia</taxon>
        <taxon>Lophotrochozoa</taxon>
        <taxon>Platyhelminthes</taxon>
        <taxon>Trematoda</taxon>
        <taxon>Digenea</taxon>
        <taxon>Plagiorchiida</taxon>
        <taxon>Echinostomata</taxon>
        <taxon>Echinostomatoidea</taxon>
        <taxon>Fasciolidae</taxon>
        <taxon>Fasciola</taxon>
    </lineage>
</organism>
<dbReference type="InterPro" id="IPR050782">
    <property type="entry name" value="PP1_regulatory_subunit_3"/>
</dbReference>
<feature type="domain" description="CBM21" evidence="2">
    <location>
        <begin position="533"/>
        <end position="668"/>
    </location>
</feature>
<dbReference type="GO" id="GO:0000164">
    <property type="term" value="C:protein phosphatase type 1 complex"/>
    <property type="evidence" value="ECO:0007669"/>
    <property type="project" value="TreeGrafter"/>
</dbReference>
<dbReference type="InterPro" id="IPR038175">
    <property type="entry name" value="CBM21_dom_sf"/>
</dbReference>
<name>A0A504YVC8_FASGI</name>
<dbReference type="STRING" id="46835.A0A504YVC8"/>
<dbReference type="AlphaFoldDB" id="A0A504YVC8"/>
<evidence type="ECO:0000259" key="2">
    <source>
        <dbReference type="PROSITE" id="PS51159"/>
    </source>
</evidence>
<feature type="region of interest" description="Disordered" evidence="1">
    <location>
        <begin position="123"/>
        <end position="152"/>
    </location>
</feature>
<proteinExistence type="predicted"/>
<gene>
    <name evidence="3" type="ORF">FGIG_00407</name>
</gene>
<dbReference type="Pfam" id="PF03370">
    <property type="entry name" value="CBM_21"/>
    <property type="match status" value="1"/>
</dbReference>
<dbReference type="Proteomes" id="UP000316759">
    <property type="component" value="Unassembled WGS sequence"/>
</dbReference>
<evidence type="ECO:0000256" key="1">
    <source>
        <dbReference type="SAM" id="MobiDB-lite"/>
    </source>
</evidence>
<evidence type="ECO:0000313" key="3">
    <source>
        <dbReference type="EMBL" id="TPP65912.1"/>
    </source>
</evidence>
<feature type="region of interest" description="Disordered" evidence="1">
    <location>
        <begin position="361"/>
        <end position="382"/>
    </location>
</feature>
<dbReference type="InterPro" id="IPR005036">
    <property type="entry name" value="CBM21_dom"/>
</dbReference>
<dbReference type="OrthoDB" id="1881at2759"/>
<dbReference type="Gene3D" id="2.60.40.2440">
    <property type="entry name" value="Carbohydrate binding type-21 domain"/>
    <property type="match status" value="1"/>
</dbReference>
<evidence type="ECO:0000313" key="4">
    <source>
        <dbReference type="Proteomes" id="UP000316759"/>
    </source>
</evidence>
<dbReference type="GO" id="GO:2001069">
    <property type="term" value="F:glycogen binding"/>
    <property type="evidence" value="ECO:0007669"/>
    <property type="project" value="TreeGrafter"/>
</dbReference>
<dbReference type="GO" id="GO:0005979">
    <property type="term" value="P:regulation of glycogen biosynthetic process"/>
    <property type="evidence" value="ECO:0007669"/>
    <property type="project" value="TreeGrafter"/>
</dbReference>
<dbReference type="EMBL" id="SUNJ01002512">
    <property type="protein sequence ID" value="TPP65912.1"/>
    <property type="molecule type" value="Genomic_DNA"/>
</dbReference>
<keyword evidence="4" id="KW-1185">Reference proteome</keyword>